<dbReference type="PANTHER" id="PTHR43553:SF24">
    <property type="entry name" value="ENERGY-COUPLING FACTOR TRANSPORTER ATP-BINDING PROTEIN ECFA1"/>
    <property type="match status" value="1"/>
</dbReference>
<evidence type="ECO:0000256" key="3">
    <source>
        <dbReference type="ARBA" id="ARBA00022741"/>
    </source>
</evidence>
<dbReference type="Pfam" id="PF00005">
    <property type="entry name" value="ABC_tran"/>
    <property type="match status" value="2"/>
</dbReference>
<gene>
    <name evidence="6" type="ORF">GCM10009821_09820</name>
</gene>
<evidence type="ECO:0000313" key="7">
    <source>
        <dbReference type="Proteomes" id="UP001501480"/>
    </source>
</evidence>
<dbReference type="PANTHER" id="PTHR43553">
    <property type="entry name" value="HEAVY METAL TRANSPORTER"/>
    <property type="match status" value="1"/>
</dbReference>
<dbReference type="Proteomes" id="UP001501480">
    <property type="component" value="Unassembled WGS sequence"/>
</dbReference>
<evidence type="ECO:0000259" key="5">
    <source>
        <dbReference type="PROSITE" id="PS50893"/>
    </source>
</evidence>
<dbReference type="SUPFAM" id="SSF52540">
    <property type="entry name" value="P-loop containing nucleoside triphosphate hydrolases"/>
    <property type="match status" value="2"/>
</dbReference>
<keyword evidence="3" id="KW-0547">Nucleotide-binding</keyword>
<dbReference type="PROSITE" id="PS50893">
    <property type="entry name" value="ABC_TRANSPORTER_2"/>
    <property type="match status" value="2"/>
</dbReference>
<dbReference type="InterPro" id="IPR017871">
    <property type="entry name" value="ABC_transporter-like_CS"/>
</dbReference>
<dbReference type="InterPro" id="IPR003439">
    <property type="entry name" value="ABC_transporter-like_ATP-bd"/>
</dbReference>
<dbReference type="GO" id="GO:0005524">
    <property type="term" value="F:ATP binding"/>
    <property type="evidence" value="ECO:0007669"/>
    <property type="project" value="UniProtKB-KW"/>
</dbReference>
<reference evidence="6 7" key="1">
    <citation type="journal article" date="2019" name="Int. J. Syst. Evol. Microbiol.">
        <title>The Global Catalogue of Microorganisms (GCM) 10K type strain sequencing project: providing services to taxonomists for standard genome sequencing and annotation.</title>
        <authorList>
            <consortium name="The Broad Institute Genomics Platform"/>
            <consortium name="The Broad Institute Genome Sequencing Center for Infectious Disease"/>
            <person name="Wu L."/>
            <person name="Ma J."/>
        </authorList>
    </citation>
    <scope>NUCLEOTIDE SEQUENCE [LARGE SCALE GENOMIC DNA]</scope>
    <source>
        <strain evidence="6 7">JCM 15749</strain>
    </source>
</reference>
<organism evidence="6 7">
    <name type="scientific">Aeromicrobium halocynthiae</name>
    <dbReference type="NCBI Taxonomy" id="560557"/>
    <lineage>
        <taxon>Bacteria</taxon>
        <taxon>Bacillati</taxon>
        <taxon>Actinomycetota</taxon>
        <taxon>Actinomycetes</taxon>
        <taxon>Propionibacteriales</taxon>
        <taxon>Nocardioidaceae</taxon>
        <taxon>Aeromicrobium</taxon>
    </lineage>
</organism>
<keyword evidence="4 6" id="KW-0067">ATP-binding</keyword>
<comment type="caution">
    <text evidence="6">The sequence shown here is derived from an EMBL/GenBank/DDBJ whole genome shotgun (WGS) entry which is preliminary data.</text>
</comment>
<evidence type="ECO:0000313" key="6">
    <source>
        <dbReference type="EMBL" id="GAA2073551.1"/>
    </source>
</evidence>
<dbReference type="InterPro" id="IPR027417">
    <property type="entry name" value="P-loop_NTPase"/>
</dbReference>
<feature type="domain" description="ABC transporter" evidence="5">
    <location>
        <begin position="263"/>
        <end position="473"/>
    </location>
</feature>
<name>A0ABN2VV39_9ACTN</name>
<evidence type="ECO:0000256" key="2">
    <source>
        <dbReference type="ARBA" id="ARBA00022448"/>
    </source>
</evidence>
<dbReference type="PROSITE" id="PS00211">
    <property type="entry name" value="ABC_TRANSPORTER_1"/>
    <property type="match status" value="2"/>
</dbReference>
<evidence type="ECO:0000256" key="1">
    <source>
        <dbReference type="ARBA" id="ARBA00005417"/>
    </source>
</evidence>
<dbReference type="InterPro" id="IPR050095">
    <property type="entry name" value="ECF_ABC_transporter_ATP-bd"/>
</dbReference>
<proteinExistence type="inferred from homology"/>
<dbReference type="RefSeq" id="WP_344325213.1">
    <property type="nucleotide sequence ID" value="NZ_BAAAPY010000002.1"/>
</dbReference>
<comment type="similarity">
    <text evidence="1">Belongs to the ABC transporter superfamily.</text>
</comment>
<dbReference type="CDD" id="cd03225">
    <property type="entry name" value="ABC_cobalt_CbiO_domain1"/>
    <property type="match status" value="2"/>
</dbReference>
<protein>
    <submittedName>
        <fullName evidence="6">ATP-binding cassette domain-containing protein</fullName>
    </submittedName>
</protein>
<dbReference type="EMBL" id="BAAAPY010000002">
    <property type="protein sequence ID" value="GAA2073551.1"/>
    <property type="molecule type" value="Genomic_DNA"/>
</dbReference>
<evidence type="ECO:0000256" key="4">
    <source>
        <dbReference type="ARBA" id="ARBA00022840"/>
    </source>
</evidence>
<dbReference type="SMART" id="SM00382">
    <property type="entry name" value="AAA"/>
    <property type="match status" value="2"/>
</dbReference>
<accession>A0ABN2VV39</accession>
<dbReference type="Gene3D" id="3.40.50.300">
    <property type="entry name" value="P-loop containing nucleotide triphosphate hydrolases"/>
    <property type="match status" value="2"/>
</dbReference>
<keyword evidence="7" id="KW-1185">Reference proteome</keyword>
<dbReference type="InterPro" id="IPR003593">
    <property type="entry name" value="AAA+_ATPase"/>
</dbReference>
<dbReference type="InterPro" id="IPR015856">
    <property type="entry name" value="ABC_transpr_CbiO/EcfA_su"/>
</dbReference>
<feature type="domain" description="ABC transporter" evidence="5">
    <location>
        <begin position="8"/>
        <end position="235"/>
    </location>
</feature>
<keyword evidence="2" id="KW-0813">Transport</keyword>
<sequence>MQVAPVEVRFEGFGWRPIGRREPVVRDLDLTIEPGERVLLAGPSGAGKTTLLNALVGALGETFAGDVTGRASADGVLGLVGQNPGDAVVAGRMGRDVAFGPENLGLPREEIWRRVDDSLAAVRLTQGRRHPTDALSGGELQRLALAGALAMRPGLLLLDEPTSMLDAVNAASVRAAVTDVVEATGATLLVVEHRIEPWLEVVDRVVVLGRDGSVRADTDPQAFVREWRDALGDLGVWMPGLPAPAPQVLPDDLVRPAEPAEPIAVRDLAVTLVRRSVQGSVRTTALQGLDADLAPGRLHAVTGPSGAGKSTLVSVLAGLQEPTRGTAGGRHELTSAALARCSAWVPQQPEHGILSRTVAEEVALTATATGRAVDVEAVLDHLGLTALAGSHPYRLSGGEQRRLALASALAHRPGTVLLDEPTVGQDRTTWAAVAGWAVSAAEAGALVATATHDADLVALADDVLPLAPVSREGGP</sequence>